<gene>
    <name evidence="4" type="ORF">GIL414_LOCUS29071</name>
    <name evidence="2" type="ORF">KQP761_LOCUS19764</name>
    <name evidence="3" type="ORF">SMN809_LOCUS29222</name>
</gene>
<evidence type="ECO:0000313" key="2">
    <source>
        <dbReference type="EMBL" id="CAF1577025.1"/>
    </source>
</evidence>
<accession>A0A815YW60</accession>
<dbReference type="AlphaFoldDB" id="A0A815YW60"/>
<protein>
    <submittedName>
        <fullName evidence="2">Uncharacterized protein</fullName>
    </submittedName>
</protein>
<evidence type="ECO:0000313" key="5">
    <source>
        <dbReference type="Proteomes" id="UP000663834"/>
    </source>
</evidence>
<dbReference type="Proteomes" id="UP000663834">
    <property type="component" value="Unassembled WGS sequence"/>
</dbReference>
<evidence type="ECO:0000313" key="4">
    <source>
        <dbReference type="EMBL" id="CAF4376151.1"/>
    </source>
</evidence>
<dbReference type="EMBL" id="CAJNOW010010166">
    <property type="protein sequence ID" value="CAF1577025.1"/>
    <property type="molecule type" value="Genomic_DNA"/>
</dbReference>
<organism evidence="2 5">
    <name type="scientific">Rotaria magnacalcarata</name>
    <dbReference type="NCBI Taxonomy" id="392030"/>
    <lineage>
        <taxon>Eukaryota</taxon>
        <taxon>Metazoa</taxon>
        <taxon>Spiralia</taxon>
        <taxon>Gnathifera</taxon>
        <taxon>Rotifera</taxon>
        <taxon>Eurotatoria</taxon>
        <taxon>Bdelloidea</taxon>
        <taxon>Philodinida</taxon>
        <taxon>Philodinidae</taxon>
        <taxon>Rotaria</taxon>
    </lineage>
</organism>
<evidence type="ECO:0000256" key="1">
    <source>
        <dbReference type="SAM" id="MobiDB-lite"/>
    </source>
</evidence>
<dbReference type="Proteomes" id="UP000676336">
    <property type="component" value="Unassembled WGS sequence"/>
</dbReference>
<proteinExistence type="predicted"/>
<dbReference type="Proteomes" id="UP000681720">
    <property type="component" value="Unassembled WGS sequence"/>
</dbReference>
<sequence>MLLNDSTSWDKNGTLTEQEAIPFFSDTFIFDLLTTTTTTTTTTPNKSIRESQEGALHSTNTKRFFTCDE</sequence>
<reference evidence="2" key="1">
    <citation type="submission" date="2021-02" db="EMBL/GenBank/DDBJ databases">
        <authorList>
            <person name="Nowell W R."/>
        </authorList>
    </citation>
    <scope>NUCLEOTIDE SEQUENCE</scope>
</reference>
<evidence type="ECO:0000313" key="3">
    <source>
        <dbReference type="EMBL" id="CAF4372965.1"/>
    </source>
</evidence>
<dbReference type="EMBL" id="CAJOBJ010051500">
    <property type="protein sequence ID" value="CAF4376151.1"/>
    <property type="molecule type" value="Genomic_DNA"/>
</dbReference>
<dbReference type="EMBL" id="CAJOBI010051265">
    <property type="protein sequence ID" value="CAF4372965.1"/>
    <property type="molecule type" value="Genomic_DNA"/>
</dbReference>
<comment type="caution">
    <text evidence="2">The sequence shown here is derived from an EMBL/GenBank/DDBJ whole genome shotgun (WGS) entry which is preliminary data.</text>
</comment>
<feature type="region of interest" description="Disordered" evidence="1">
    <location>
        <begin position="40"/>
        <end position="60"/>
    </location>
</feature>
<name>A0A815YW60_9BILA</name>